<evidence type="ECO:0000313" key="2">
    <source>
        <dbReference type="EMBL" id="KIW99219.1"/>
    </source>
</evidence>
<feature type="compositionally biased region" description="Basic and acidic residues" evidence="1">
    <location>
        <begin position="47"/>
        <end position="56"/>
    </location>
</feature>
<organism evidence="2 3">
    <name type="scientific">Cladophialophora bantiana (strain ATCC 10958 / CBS 173.52 / CDC B-1940 / NIH 8579)</name>
    <name type="common">Xylohypha bantiana</name>
    <dbReference type="NCBI Taxonomy" id="1442370"/>
    <lineage>
        <taxon>Eukaryota</taxon>
        <taxon>Fungi</taxon>
        <taxon>Dikarya</taxon>
        <taxon>Ascomycota</taxon>
        <taxon>Pezizomycotina</taxon>
        <taxon>Eurotiomycetes</taxon>
        <taxon>Chaetothyriomycetidae</taxon>
        <taxon>Chaetothyriales</taxon>
        <taxon>Herpotrichiellaceae</taxon>
        <taxon>Cladophialophora</taxon>
    </lineage>
</organism>
<sequence length="63" mass="6916">MAVVDVHAEGFIHAGFTISNPVIDKDGDAKIIDFQQTGMPRGVGTKEPPEVVDRPTWRPNMLL</sequence>
<dbReference type="AlphaFoldDB" id="A0A0D2IR52"/>
<dbReference type="OrthoDB" id="4062651at2759"/>
<gene>
    <name evidence="2" type="ORF">Z519_00882</name>
</gene>
<dbReference type="Proteomes" id="UP000053789">
    <property type="component" value="Unassembled WGS sequence"/>
</dbReference>
<accession>A0A0D2IR52</accession>
<dbReference type="RefSeq" id="XP_016625888.1">
    <property type="nucleotide sequence ID" value="XM_016758639.1"/>
</dbReference>
<dbReference type="GeneID" id="27693810"/>
<dbReference type="EMBL" id="KN846980">
    <property type="protein sequence ID" value="KIW99219.1"/>
    <property type="molecule type" value="Genomic_DNA"/>
</dbReference>
<dbReference type="VEuPathDB" id="FungiDB:Z519_00882"/>
<keyword evidence="3" id="KW-1185">Reference proteome</keyword>
<name>A0A0D2IR52_CLAB1</name>
<feature type="region of interest" description="Disordered" evidence="1">
    <location>
        <begin position="38"/>
        <end position="63"/>
    </location>
</feature>
<evidence type="ECO:0008006" key="4">
    <source>
        <dbReference type="Google" id="ProtNLM"/>
    </source>
</evidence>
<dbReference type="InterPro" id="IPR011009">
    <property type="entry name" value="Kinase-like_dom_sf"/>
</dbReference>
<evidence type="ECO:0000256" key="1">
    <source>
        <dbReference type="SAM" id="MobiDB-lite"/>
    </source>
</evidence>
<dbReference type="HOGENOM" id="CLU_2885586_0_0_1"/>
<protein>
    <recommendedName>
        <fullName evidence="4">Protein kinase domain-containing protein</fullName>
    </recommendedName>
</protein>
<dbReference type="SUPFAM" id="SSF56112">
    <property type="entry name" value="Protein kinase-like (PK-like)"/>
    <property type="match status" value="1"/>
</dbReference>
<reference evidence="2" key="1">
    <citation type="submission" date="2015-01" db="EMBL/GenBank/DDBJ databases">
        <title>The Genome Sequence of Cladophialophora bantiana CBS 173.52.</title>
        <authorList>
            <consortium name="The Broad Institute Genomics Platform"/>
            <person name="Cuomo C."/>
            <person name="de Hoog S."/>
            <person name="Gorbushina A."/>
            <person name="Stielow B."/>
            <person name="Teixiera M."/>
            <person name="Abouelleil A."/>
            <person name="Chapman S.B."/>
            <person name="Priest M."/>
            <person name="Young S.K."/>
            <person name="Wortman J."/>
            <person name="Nusbaum C."/>
            <person name="Birren B."/>
        </authorList>
    </citation>
    <scope>NUCLEOTIDE SEQUENCE [LARGE SCALE GENOMIC DNA]</scope>
    <source>
        <strain evidence="2">CBS 173.52</strain>
    </source>
</reference>
<evidence type="ECO:0000313" key="3">
    <source>
        <dbReference type="Proteomes" id="UP000053789"/>
    </source>
</evidence>
<proteinExistence type="predicted"/>